<sequence>MRLCKHSTFSLILLLLSSRLQITHALFITSSTPSTPASPASALQAPSTSFSSLSSLSTLSSTVPPPTTRTTGMDEAVITPKPDFKPGDELELSLKQKWHITTYWSCVTFGQDRVFCGWHEPVRPGGDEIAAANGRLDTRGAALAAGAAVLAFAAAL</sequence>
<evidence type="ECO:0000313" key="4">
    <source>
        <dbReference type="Proteomes" id="UP000664132"/>
    </source>
</evidence>
<protein>
    <submittedName>
        <fullName evidence="3">Uncharacterized protein</fullName>
    </submittedName>
</protein>
<comment type="caution">
    <text evidence="3">The sequence shown here is derived from an EMBL/GenBank/DDBJ whole genome shotgun (WGS) entry which is preliminary data.</text>
</comment>
<dbReference type="OrthoDB" id="3542181at2759"/>
<keyword evidence="2" id="KW-0732">Signal</keyword>
<name>A0A8H7TL09_9HELO</name>
<feature type="chain" id="PRO_5034334564" evidence="2">
    <location>
        <begin position="26"/>
        <end position="156"/>
    </location>
</feature>
<keyword evidence="4" id="KW-1185">Reference proteome</keyword>
<feature type="region of interest" description="Disordered" evidence="1">
    <location>
        <begin position="54"/>
        <end position="75"/>
    </location>
</feature>
<evidence type="ECO:0000256" key="2">
    <source>
        <dbReference type="SAM" id="SignalP"/>
    </source>
</evidence>
<gene>
    <name evidence="3" type="ORF">IFR04_005534</name>
</gene>
<feature type="signal peptide" evidence="2">
    <location>
        <begin position="1"/>
        <end position="25"/>
    </location>
</feature>
<dbReference type="AlphaFoldDB" id="A0A8H7TL09"/>
<proteinExistence type="predicted"/>
<dbReference type="Proteomes" id="UP000664132">
    <property type="component" value="Unassembled WGS sequence"/>
</dbReference>
<evidence type="ECO:0000256" key="1">
    <source>
        <dbReference type="SAM" id="MobiDB-lite"/>
    </source>
</evidence>
<reference evidence="3" key="1">
    <citation type="submission" date="2021-02" db="EMBL/GenBank/DDBJ databases">
        <title>Genome sequence Cadophora malorum strain M34.</title>
        <authorList>
            <person name="Stefanovic E."/>
            <person name="Vu D."/>
            <person name="Scully C."/>
            <person name="Dijksterhuis J."/>
            <person name="Roader J."/>
            <person name="Houbraken J."/>
        </authorList>
    </citation>
    <scope>NUCLEOTIDE SEQUENCE</scope>
    <source>
        <strain evidence="3">M34</strain>
    </source>
</reference>
<dbReference type="EMBL" id="JAFJYH010000067">
    <property type="protein sequence ID" value="KAG4421351.1"/>
    <property type="molecule type" value="Genomic_DNA"/>
</dbReference>
<accession>A0A8H7TL09</accession>
<evidence type="ECO:0000313" key="3">
    <source>
        <dbReference type="EMBL" id="KAG4421351.1"/>
    </source>
</evidence>
<organism evidence="3 4">
    <name type="scientific">Cadophora malorum</name>
    <dbReference type="NCBI Taxonomy" id="108018"/>
    <lineage>
        <taxon>Eukaryota</taxon>
        <taxon>Fungi</taxon>
        <taxon>Dikarya</taxon>
        <taxon>Ascomycota</taxon>
        <taxon>Pezizomycotina</taxon>
        <taxon>Leotiomycetes</taxon>
        <taxon>Helotiales</taxon>
        <taxon>Ploettnerulaceae</taxon>
        <taxon>Cadophora</taxon>
    </lineage>
</organism>